<gene>
    <name evidence="1" type="ORF">SAMN05421508_11436</name>
</gene>
<reference evidence="1 2" key="1">
    <citation type="submission" date="2017-09" db="EMBL/GenBank/DDBJ databases">
        <authorList>
            <person name="Ehlers B."/>
            <person name="Leendertz F.H."/>
        </authorList>
    </citation>
    <scope>NUCLEOTIDE SEQUENCE [LARGE SCALE GENOMIC DNA]</scope>
    <source>
        <strain evidence="1 2">USBA 140</strain>
    </source>
</reference>
<dbReference type="AlphaFoldDB" id="A0A286H012"/>
<protein>
    <submittedName>
        <fullName evidence="1">Uncharacterized protein</fullName>
    </submittedName>
</protein>
<sequence>MFELVVYDCLDSLRRGCELVRAGELSFQTHLPGAPYAYVAFDYLQRNGLIWPMHDDGAPIERWVLSQRGYDYLCRIELWVHSVPGPMRLLARFGLCEDTIAHLPAAAPYADVWRELH</sequence>
<name>A0A286H012_9PROT</name>
<proteinExistence type="predicted"/>
<dbReference type="Proteomes" id="UP000219621">
    <property type="component" value="Unassembled WGS sequence"/>
</dbReference>
<keyword evidence="2" id="KW-1185">Reference proteome</keyword>
<evidence type="ECO:0000313" key="2">
    <source>
        <dbReference type="Proteomes" id="UP000219621"/>
    </source>
</evidence>
<dbReference type="RefSeq" id="WP_097281367.1">
    <property type="nucleotide sequence ID" value="NZ_OCNJ01000014.1"/>
</dbReference>
<organism evidence="1 2">
    <name type="scientific">Caenispirillum bisanense</name>
    <dbReference type="NCBI Taxonomy" id="414052"/>
    <lineage>
        <taxon>Bacteria</taxon>
        <taxon>Pseudomonadati</taxon>
        <taxon>Pseudomonadota</taxon>
        <taxon>Alphaproteobacteria</taxon>
        <taxon>Rhodospirillales</taxon>
        <taxon>Novispirillaceae</taxon>
        <taxon>Caenispirillum</taxon>
    </lineage>
</organism>
<dbReference type="OrthoDB" id="7866572at2"/>
<evidence type="ECO:0000313" key="1">
    <source>
        <dbReference type="EMBL" id="SOE00786.1"/>
    </source>
</evidence>
<accession>A0A286H012</accession>
<dbReference type="EMBL" id="OCNJ01000014">
    <property type="protein sequence ID" value="SOE00786.1"/>
    <property type="molecule type" value="Genomic_DNA"/>
</dbReference>